<sequence>MAPNRREELKKKQDLQARFQLAQSANHARASSWLIPKKQDPSSPSSSSVGNGGDDEFLNLKVVPSGSTLGSTRVKQTVSEFIQSRDPKRGQKEGDDDDQQRSGGPGEIKSGGSRALNSLLNKIRDESRRSIARDASLDKHRRPNVVSAKRKVVAVGNTWNGVSDKNSGGDGNDGDDGEEEKEGSREALRSRSLKSRGKISKNRPF</sequence>
<dbReference type="Proteomes" id="UP001497383">
    <property type="component" value="Chromosome 7"/>
</dbReference>
<dbReference type="GeneID" id="92210627"/>
<dbReference type="EMBL" id="OZ022411">
    <property type="protein sequence ID" value="CAK9441563.1"/>
    <property type="molecule type" value="Genomic_DNA"/>
</dbReference>
<dbReference type="Pfam" id="PF10863">
    <property type="entry name" value="NOP19"/>
    <property type="match status" value="1"/>
</dbReference>
<evidence type="ECO:0000256" key="1">
    <source>
        <dbReference type="SAM" id="MobiDB-lite"/>
    </source>
</evidence>
<proteinExistence type="predicted"/>
<protein>
    <submittedName>
        <fullName evidence="2">Uncharacterized protein</fullName>
    </submittedName>
</protein>
<feature type="compositionally biased region" description="Basic and acidic residues" evidence="1">
    <location>
        <begin position="83"/>
        <end position="93"/>
    </location>
</feature>
<organism evidence="2 3">
    <name type="scientific">Lodderomyces beijingensis</name>
    <dbReference type="NCBI Taxonomy" id="1775926"/>
    <lineage>
        <taxon>Eukaryota</taxon>
        <taxon>Fungi</taxon>
        <taxon>Dikarya</taxon>
        <taxon>Ascomycota</taxon>
        <taxon>Saccharomycotina</taxon>
        <taxon>Pichiomycetes</taxon>
        <taxon>Debaryomycetaceae</taxon>
        <taxon>Candida/Lodderomyces clade</taxon>
        <taxon>Lodderomyces</taxon>
    </lineage>
</organism>
<dbReference type="RefSeq" id="XP_066832369.1">
    <property type="nucleotide sequence ID" value="XM_066975763.1"/>
</dbReference>
<feature type="region of interest" description="Disordered" evidence="1">
    <location>
        <begin position="1"/>
        <end position="115"/>
    </location>
</feature>
<evidence type="ECO:0000313" key="3">
    <source>
        <dbReference type="Proteomes" id="UP001497383"/>
    </source>
</evidence>
<name>A0ABP0ZW93_9ASCO</name>
<evidence type="ECO:0000313" key="2">
    <source>
        <dbReference type="EMBL" id="CAK9441563.1"/>
    </source>
</evidence>
<feature type="compositionally biased region" description="Basic and acidic residues" evidence="1">
    <location>
        <begin position="127"/>
        <end position="138"/>
    </location>
</feature>
<gene>
    <name evidence="2" type="ORF">LODBEIA_P54310</name>
</gene>
<feature type="compositionally biased region" description="Polar residues" evidence="1">
    <location>
        <begin position="65"/>
        <end position="82"/>
    </location>
</feature>
<feature type="region of interest" description="Disordered" evidence="1">
    <location>
        <begin position="127"/>
        <end position="205"/>
    </location>
</feature>
<feature type="compositionally biased region" description="Acidic residues" evidence="1">
    <location>
        <begin position="172"/>
        <end position="181"/>
    </location>
</feature>
<feature type="compositionally biased region" description="Basic and acidic residues" evidence="1">
    <location>
        <begin position="1"/>
        <end position="15"/>
    </location>
</feature>
<accession>A0ABP0ZW93</accession>
<reference evidence="2 3" key="1">
    <citation type="submission" date="2024-03" db="EMBL/GenBank/DDBJ databases">
        <authorList>
            <person name="Brejova B."/>
        </authorList>
    </citation>
    <scope>NUCLEOTIDE SEQUENCE [LARGE SCALE GENOMIC DNA]</scope>
    <source>
        <strain evidence="2 3">CBS 14171</strain>
    </source>
</reference>
<feature type="compositionally biased region" description="Basic residues" evidence="1">
    <location>
        <begin position="191"/>
        <end position="205"/>
    </location>
</feature>
<keyword evidence="3" id="KW-1185">Reference proteome</keyword>
<dbReference type="InterPro" id="IPR022592">
    <property type="entry name" value="Nucleolar_19"/>
</dbReference>
<feature type="compositionally biased region" description="Basic residues" evidence="1">
    <location>
        <begin position="139"/>
        <end position="152"/>
    </location>
</feature>